<dbReference type="Gene3D" id="3.40.50.720">
    <property type="entry name" value="NAD(P)-binding Rossmann-like Domain"/>
    <property type="match status" value="1"/>
</dbReference>
<dbReference type="Proteomes" id="UP000006906">
    <property type="component" value="Chromosome 3"/>
</dbReference>
<dbReference type="PANTHER" id="PTHR11645:SF0">
    <property type="entry name" value="PYRROLINE-5-CARBOXYLATE REDUCTASE 3"/>
    <property type="match status" value="1"/>
</dbReference>
<keyword evidence="10 13" id="KW-0560">Oxidoreductase</keyword>
<keyword evidence="7 13" id="KW-0028">Amino-acid biosynthesis</keyword>
<dbReference type="UniPathway" id="UPA00098">
    <property type="reaction ID" value="UER00361"/>
</dbReference>
<evidence type="ECO:0000256" key="3">
    <source>
        <dbReference type="ARBA" id="ARBA00005525"/>
    </source>
</evidence>
<dbReference type="OMA" id="VWAVKPQ"/>
<dbReference type="ExpressionAtlas" id="A8J7M2">
    <property type="expression patterns" value="baseline"/>
</dbReference>
<name>A8J7M2_CHLRE</name>
<dbReference type="Pfam" id="PF03807">
    <property type="entry name" value="F420_oxidored"/>
    <property type="match status" value="1"/>
</dbReference>
<evidence type="ECO:0000256" key="12">
    <source>
        <dbReference type="ARBA" id="ARBA00052690"/>
    </source>
</evidence>
<evidence type="ECO:0000256" key="4">
    <source>
        <dbReference type="ARBA" id="ARBA00012855"/>
    </source>
</evidence>
<dbReference type="KEGG" id="cre:CHLRE_03g154550v5"/>
<dbReference type="GO" id="GO:0005737">
    <property type="term" value="C:cytoplasm"/>
    <property type="evidence" value="ECO:0007669"/>
    <property type="project" value="UniProtKB-SubCell"/>
</dbReference>
<evidence type="ECO:0000256" key="13">
    <source>
        <dbReference type="RuleBase" id="RU003903"/>
    </source>
</evidence>
<dbReference type="NCBIfam" id="TIGR00112">
    <property type="entry name" value="proC"/>
    <property type="match status" value="1"/>
</dbReference>
<dbReference type="SUPFAM" id="SSF51735">
    <property type="entry name" value="NAD(P)-binding Rossmann-fold domains"/>
    <property type="match status" value="1"/>
</dbReference>
<dbReference type="FunCoup" id="A8J7M2">
    <property type="interactions" value="1275"/>
</dbReference>
<evidence type="ECO:0000256" key="5">
    <source>
        <dbReference type="ARBA" id="ARBA00021413"/>
    </source>
</evidence>
<dbReference type="PROSITE" id="PS00521">
    <property type="entry name" value="P5CR"/>
    <property type="match status" value="1"/>
</dbReference>
<keyword evidence="17" id="KW-1185">Reference proteome</keyword>
<dbReference type="EMBL" id="CM008964">
    <property type="protein sequence ID" value="PNW84686.1"/>
    <property type="molecule type" value="Genomic_DNA"/>
</dbReference>
<dbReference type="SUPFAM" id="SSF48179">
    <property type="entry name" value="6-phosphogluconate dehydrogenase C-terminal domain-like"/>
    <property type="match status" value="1"/>
</dbReference>
<evidence type="ECO:0000313" key="16">
    <source>
        <dbReference type="EMBL" id="PNW84686.1"/>
    </source>
</evidence>
<evidence type="ECO:0000256" key="8">
    <source>
        <dbReference type="ARBA" id="ARBA00022650"/>
    </source>
</evidence>
<dbReference type="InterPro" id="IPR053790">
    <property type="entry name" value="P5CR-like_CS"/>
</dbReference>
<keyword evidence="6" id="KW-0963">Cytoplasm</keyword>
<dbReference type="Gramene" id="PNW84686">
    <property type="protein sequence ID" value="PNW84686"/>
    <property type="gene ID" value="CHLRE_03g154550v5"/>
</dbReference>
<dbReference type="InterPro" id="IPR029036">
    <property type="entry name" value="P5CR_dimer"/>
</dbReference>
<gene>
    <name evidence="16" type="ORF">CHLRE_03g154550v5</name>
</gene>
<organism evidence="16 17">
    <name type="scientific">Chlamydomonas reinhardtii</name>
    <name type="common">Chlamydomonas smithii</name>
    <dbReference type="NCBI Taxonomy" id="3055"/>
    <lineage>
        <taxon>Eukaryota</taxon>
        <taxon>Viridiplantae</taxon>
        <taxon>Chlorophyta</taxon>
        <taxon>core chlorophytes</taxon>
        <taxon>Chlorophyceae</taxon>
        <taxon>CS clade</taxon>
        <taxon>Chlamydomonadales</taxon>
        <taxon>Chlamydomonadaceae</taxon>
        <taxon>Chlamydomonas</taxon>
    </lineage>
</organism>
<comment type="catalytic activity">
    <reaction evidence="12 13">
        <text>L-proline + NADP(+) = (S)-1-pyrroline-5-carboxylate + NADPH + 2 H(+)</text>
        <dbReference type="Rhea" id="RHEA:14109"/>
        <dbReference type="ChEBI" id="CHEBI:15378"/>
        <dbReference type="ChEBI" id="CHEBI:17388"/>
        <dbReference type="ChEBI" id="CHEBI:57783"/>
        <dbReference type="ChEBI" id="CHEBI:58349"/>
        <dbReference type="ChEBI" id="CHEBI:60039"/>
        <dbReference type="EC" id="1.5.1.2"/>
    </reaction>
</comment>
<evidence type="ECO:0000256" key="11">
    <source>
        <dbReference type="ARBA" id="ARBA00050547"/>
    </source>
</evidence>
<comment type="pathway">
    <text evidence="2 13">Amino-acid biosynthesis; L-proline biosynthesis; L-proline from L-glutamate 5-semialdehyde: step 1/1.</text>
</comment>
<dbReference type="InParanoid" id="A8J7M2"/>
<accession>A8J7M2</accession>
<dbReference type="GO" id="GO:0055129">
    <property type="term" value="P:L-proline biosynthetic process"/>
    <property type="evidence" value="ECO:0000318"/>
    <property type="project" value="GO_Central"/>
</dbReference>
<dbReference type="OrthoDB" id="10263291at2759"/>
<dbReference type="FunFam" id="1.10.3730.10:FF:000001">
    <property type="entry name" value="Pyrroline-5-carboxylate reductase"/>
    <property type="match status" value="1"/>
</dbReference>
<evidence type="ECO:0000259" key="15">
    <source>
        <dbReference type="Pfam" id="PF14748"/>
    </source>
</evidence>
<evidence type="ECO:0000313" key="17">
    <source>
        <dbReference type="Proteomes" id="UP000006906"/>
    </source>
</evidence>
<dbReference type="InterPro" id="IPR028939">
    <property type="entry name" value="P5C_Rdtase_cat_N"/>
</dbReference>
<feature type="domain" description="Pyrroline-5-carboxylate reductase catalytic N-terminal" evidence="14">
    <location>
        <begin position="83"/>
        <end position="177"/>
    </location>
</feature>
<dbReference type="eggNOG" id="KOG3124">
    <property type="taxonomic scope" value="Eukaryota"/>
</dbReference>
<comment type="similarity">
    <text evidence="3 13">Belongs to the pyrroline-5-carboxylate reductase family.</text>
</comment>
<dbReference type="PANTHER" id="PTHR11645">
    <property type="entry name" value="PYRROLINE-5-CARBOXYLATE REDUCTASE"/>
    <property type="match status" value="1"/>
</dbReference>
<reference evidence="16 17" key="1">
    <citation type="journal article" date="2007" name="Science">
        <title>The Chlamydomonas genome reveals the evolution of key animal and plant functions.</title>
        <authorList>
            <person name="Merchant S.S."/>
            <person name="Prochnik S.E."/>
            <person name="Vallon O."/>
            <person name="Harris E.H."/>
            <person name="Karpowicz S.J."/>
            <person name="Witman G.B."/>
            <person name="Terry A."/>
            <person name="Salamov A."/>
            <person name="Fritz-Laylin L.K."/>
            <person name="Marechal-Drouard L."/>
            <person name="Marshall W.F."/>
            <person name="Qu L.H."/>
            <person name="Nelson D.R."/>
            <person name="Sanderfoot A.A."/>
            <person name="Spalding M.H."/>
            <person name="Kapitonov V.V."/>
            <person name="Ren Q."/>
            <person name="Ferris P."/>
            <person name="Lindquist E."/>
            <person name="Shapiro H."/>
            <person name="Lucas S.M."/>
            <person name="Grimwood J."/>
            <person name="Schmutz J."/>
            <person name="Cardol P."/>
            <person name="Cerutti H."/>
            <person name="Chanfreau G."/>
            <person name="Chen C.L."/>
            <person name="Cognat V."/>
            <person name="Croft M.T."/>
            <person name="Dent R."/>
            <person name="Dutcher S."/>
            <person name="Fernandez E."/>
            <person name="Fukuzawa H."/>
            <person name="Gonzalez-Ballester D."/>
            <person name="Gonzalez-Halphen D."/>
            <person name="Hallmann A."/>
            <person name="Hanikenne M."/>
            <person name="Hippler M."/>
            <person name="Inwood W."/>
            <person name="Jabbari K."/>
            <person name="Kalanon M."/>
            <person name="Kuras R."/>
            <person name="Lefebvre P.A."/>
            <person name="Lemaire S.D."/>
            <person name="Lobanov A.V."/>
            <person name="Lohr M."/>
            <person name="Manuell A."/>
            <person name="Meier I."/>
            <person name="Mets L."/>
            <person name="Mittag M."/>
            <person name="Mittelmeier T."/>
            <person name="Moroney J.V."/>
            <person name="Moseley J."/>
            <person name="Napoli C."/>
            <person name="Nedelcu A.M."/>
            <person name="Niyogi K."/>
            <person name="Novoselov S.V."/>
            <person name="Paulsen I.T."/>
            <person name="Pazour G."/>
            <person name="Purton S."/>
            <person name="Ral J.P."/>
            <person name="Riano-Pachon D.M."/>
            <person name="Riekhof W."/>
            <person name="Rymarquis L."/>
            <person name="Schroda M."/>
            <person name="Stern D."/>
            <person name="Umen J."/>
            <person name="Willows R."/>
            <person name="Wilson N."/>
            <person name="Zimmer S.L."/>
            <person name="Allmer J."/>
            <person name="Balk J."/>
            <person name="Bisova K."/>
            <person name="Chen C.J."/>
            <person name="Elias M."/>
            <person name="Gendler K."/>
            <person name="Hauser C."/>
            <person name="Lamb M.R."/>
            <person name="Ledford H."/>
            <person name="Long J.C."/>
            <person name="Minagawa J."/>
            <person name="Page M.D."/>
            <person name="Pan J."/>
            <person name="Pootakham W."/>
            <person name="Roje S."/>
            <person name="Rose A."/>
            <person name="Stahlberg E."/>
            <person name="Terauchi A.M."/>
            <person name="Yang P."/>
            <person name="Ball S."/>
            <person name="Bowler C."/>
            <person name="Dieckmann C.L."/>
            <person name="Gladyshev V.N."/>
            <person name="Green P."/>
            <person name="Jorgensen R."/>
            <person name="Mayfield S."/>
            <person name="Mueller-Roeber B."/>
            <person name="Rajamani S."/>
            <person name="Sayre R.T."/>
            <person name="Brokstein P."/>
            <person name="Dubchak I."/>
            <person name="Goodstein D."/>
            <person name="Hornick L."/>
            <person name="Huang Y.W."/>
            <person name="Jhaveri J."/>
            <person name="Luo Y."/>
            <person name="Martinez D."/>
            <person name="Ngau W.C."/>
            <person name="Otillar B."/>
            <person name="Poliakov A."/>
            <person name="Porter A."/>
            <person name="Szajkowski L."/>
            <person name="Werner G."/>
            <person name="Zhou K."/>
            <person name="Grigoriev I.V."/>
            <person name="Rokhsar D.S."/>
            <person name="Grossman A.R."/>
        </authorList>
    </citation>
    <scope>NUCLEOTIDE SEQUENCE [LARGE SCALE GENOMIC DNA]</scope>
    <source>
        <strain evidence="17">CC-503</strain>
    </source>
</reference>
<dbReference type="Gene3D" id="1.10.3730.10">
    <property type="entry name" value="ProC C-terminal domain-like"/>
    <property type="match status" value="1"/>
</dbReference>
<feature type="domain" description="Pyrroline-5-carboxylate reductase dimerisation" evidence="15">
    <location>
        <begin position="240"/>
        <end position="344"/>
    </location>
</feature>
<dbReference type="GeneID" id="5723082"/>
<dbReference type="PaxDb" id="3055-EDP00128"/>
<evidence type="ECO:0000256" key="9">
    <source>
        <dbReference type="ARBA" id="ARBA00022857"/>
    </source>
</evidence>
<proteinExistence type="inferred from homology"/>
<evidence type="ECO:0000256" key="6">
    <source>
        <dbReference type="ARBA" id="ARBA00022490"/>
    </source>
</evidence>
<dbReference type="HAMAP" id="MF_01925">
    <property type="entry name" value="P5C_reductase"/>
    <property type="match status" value="1"/>
</dbReference>
<sequence>MLQIFRGVFARSVGPARQNLALPAANKAFSAASAAICWPPVPAVKLTEQQAKSRAHFPNLIVVESAANPDTMATATAPALNKRIGFLGSGQMAEALARGLMKRGLVSGEHIACNDPNPARTNLFKSFGATPYESNADVARNADVIFVAVKPQHVAQVLSEVRPVLTEGHTVVSIAAGITIDKLVEAAGPDAHVVRVMPNTPCLVGETAAAMCLGGKANADDETLVRTIFEAVGKIYTVDEKLLAAVTGLSGSGPAYVFLMIEALADGGVRAGLPRDIAQALAAQTVLGSAKMVMETGTHPGALKDMVTSPAGTTIAGVHELERAGIRAAFMNAVVAATDRANQLSKM</sequence>
<evidence type="ECO:0000256" key="10">
    <source>
        <dbReference type="ARBA" id="ARBA00023002"/>
    </source>
</evidence>
<evidence type="ECO:0000259" key="14">
    <source>
        <dbReference type="Pfam" id="PF03807"/>
    </source>
</evidence>
<dbReference type="InterPro" id="IPR008927">
    <property type="entry name" value="6-PGluconate_DH-like_C_sf"/>
</dbReference>
<dbReference type="InterPro" id="IPR000304">
    <property type="entry name" value="Pyrroline-COOH_reductase"/>
</dbReference>
<evidence type="ECO:0000256" key="2">
    <source>
        <dbReference type="ARBA" id="ARBA00005205"/>
    </source>
</evidence>
<keyword evidence="8 13" id="KW-0641">Proline biosynthesis</keyword>
<dbReference type="FunFam" id="3.40.50.720:FF:000190">
    <property type="entry name" value="Pyrroline-5-carboxylate reductase"/>
    <property type="match status" value="1"/>
</dbReference>
<evidence type="ECO:0000256" key="7">
    <source>
        <dbReference type="ARBA" id="ARBA00022605"/>
    </source>
</evidence>
<comment type="subcellular location">
    <subcellularLocation>
        <location evidence="1">Cytoplasm</location>
    </subcellularLocation>
</comment>
<dbReference type="RefSeq" id="XP_001697466.1">
    <property type="nucleotide sequence ID" value="XM_001697414.2"/>
</dbReference>
<evidence type="ECO:0000256" key="1">
    <source>
        <dbReference type="ARBA" id="ARBA00004496"/>
    </source>
</evidence>
<dbReference type="STRING" id="3055.A8J7M2"/>
<dbReference type="InterPro" id="IPR036291">
    <property type="entry name" value="NAD(P)-bd_dom_sf"/>
</dbReference>
<protein>
    <recommendedName>
        <fullName evidence="5 13">Pyrroline-5-carboxylate reductase</fullName>
        <ecNumber evidence="4 13">1.5.1.2</ecNumber>
    </recommendedName>
</protein>
<dbReference type="EC" id="1.5.1.2" evidence="4 13"/>
<comment type="catalytic activity">
    <reaction evidence="11">
        <text>L-proline + NAD(+) = (S)-1-pyrroline-5-carboxylate + NADH + 2 H(+)</text>
        <dbReference type="Rhea" id="RHEA:14105"/>
        <dbReference type="ChEBI" id="CHEBI:15378"/>
        <dbReference type="ChEBI" id="CHEBI:17388"/>
        <dbReference type="ChEBI" id="CHEBI:57540"/>
        <dbReference type="ChEBI" id="CHEBI:57945"/>
        <dbReference type="ChEBI" id="CHEBI:60039"/>
        <dbReference type="EC" id="1.5.1.2"/>
    </reaction>
</comment>
<keyword evidence="9 13" id="KW-0521">NADP</keyword>
<dbReference type="Pfam" id="PF14748">
    <property type="entry name" value="P5CR_dimer"/>
    <property type="match status" value="1"/>
</dbReference>
<dbReference type="AlphaFoldDB" id="A8J7M2"/>
<dbReference type="GO" id="GO:0004735">
    <property type="term" value="F:pyrroline-5-carboxylate reductase activity"/>
    <property type="evidence" value="ECO:0000318"/>
    <property type="project" value="GO_Central"/>
</dbReference>